<comment type="similarity">
    <text evidence="5">Belongs to the SAT4 family.</text>
</comment>
<keyword evidence="4 6" id="KW-0472">Membrane</keyword>
<feature type="transmembrane region" description="Helical" evidence="6">
    <location>
        <begin position="92"/>
        <end position="117"/>
    </location>
</feature>
<gene>
    <name evidence="8" type="ORF">DM02DRAFT_532845</name>
</gene>
<evidence type="ECO:0000259" key="7">
    <source>
        <dbReference type="Pfam" id="PF20684"/>
    </source>
</evidence>
<evidence type="ECO:0000313" key="8">
    <source>
        <dbReference type="EMBL" id="PVH97624.1"/>
    </source>
</evidence>
<dbReference type="AlphaFoldDB" id="A0A2V1DKG8"/>
<dbReference type="OrthoDB" id="444631at2759"/>
<protein>
    <recommendedName>
        <fullName evidence="7">Rhodopsin domain-containing protein</fullName>
    </recommendedName>
</protein>
<feature type="transmembrane region" description="Helical" evidence="6">
    <location>
        <begin position="50"/>
        <end position="72"/>
    </location>
</feature>
<name>A0A2V1DKG8_9PLEO</name>
<proteinExistence type="inferred from homology"/>
<organism evidence="8 9">
    <name type="scientific">Periconia macrospinosa</name>
    <dbReference type="NCBI Taxonomy" id="97972"/>
    <lineage>
        <taxon>Eukaryota</taxon>
        <taxon>Fungi</taxon>
        <taxon>Dikarya</taxon>
        <taxon>Ascomycota</taxon>
        <taxon>Pezizomycotina</taxon>
        <taxon>Dothideomycetes</taxon>
        <taxon>Pleosporomycetidae</taxon>
        <taxon>Pleosporales</taxon>
        <taxon>Massarineae</taxon>
        <taxon>Periconiaceae</taxon>
        <taxon>Periconia</taxon>
    </lineage>
</organism>
<dbReference type="InterPro" id="IPR052337">
    <property type="entry name" value="SAT4-like"/>
</dbReference>
<evidence type="ECO:0000256" key="1">
    <source>
        <dbReference type="ARBA" id="ARBA00004141"/>
    </source>
</evidence>
<accession>A0A2V1DKG8</accession>
<evidence type="ECO:0000256" key="4">
    <source>
        <dbReference type="ARBA" id="ARBA00023136"/>
    </source>
</evidence>
<dbReference type="Pfam" id="PF20684">
    <property type="entry name" value="Fung_rhodopsin"/>
    <property type="match status" value="1"/>
</dbReference>
<dbReference type="InterPro" id="IPR049326">
    <property type="entry name" value="Rhodopsin_dom_fungi"/>
</dbReference>
<comment type="subcellular location">
    <subcellularLocation>
        <location evidence="1">Membrane</location>
        <topology evidence="1">Multi-pass membrane protein</topology>
    </subcellularLocation>
</comment>
<keyword evidence="2 6" id="KW-0812">Transmembrane</keyword>
<dbReference type="PANTHER" id="PTHR33048">
    <property type="entry name" value="PTH11-LIKE INTEGRAL MEMBRANE PROTEIN (AFU_ORTHOLOGUE AFUA_5G11245)"/>
    <property type="match status" value="1"/>
</dbReference>
<sequence>MAGKRCGDPAGLIQIFTITSGVVNLVNDLYLLILPLPAIAKLRLDRKKKLGVLFIFLVGAAACIMSILGLMFRKRGYSRDRGSMWARDTTYLQINLFVVMIVEYSVGVIIPCMAPVVKFSKHVSVNMRSYLSSRSFQRTSSLGEEYRLDNTEKKNLDPKMDTIDRMLAQMFPGDSENTDTERTAVQH</sequence>
<evidence type="ECO:0000256" key="2">
    <source>
        <dbReference type="ARBA" id="ARBA00022692"/>
    </source>
</evidence>
<evidence type="ECO:0000256" key="5">
    <source>
        <dbReference type="ARBA" id="ARBA00038359"/>
    </source>
</evidence>
<evidence type="ECO:0000256" key="6">
    <source>
        <dbReference type="SAM" id="Phobius"/>
    </source>
</evidence>
<evidence type="ECO:0000256" key="3">
    <source>
        <dbReference type="ARBA" id="ARBA00022989"/>
    </source>
</evidence>
<evidence type="ECO:0000313" key="9">
    <source>
        <dbReference type="Proteomes" id="UP000244855"/>
    </source>
</evidence>
<feature type="domain" description="Rhodopsin" evidence="7">
    <location>
        <begin position="14"/>
        <end position="116"/>
    </location>
</feature>
<feature type="transmembrane region" description="Helical" evidence="6">
    <location>
        <begin position="12"/>
        <end position="38"/>
    </location>
</feature>
<keyword evidence="3 6" id="KW-1133">Transmembrane helix</keyword>
<dbReference type="PANTHER" id="PTHR33048:SF47">
    <property type="entry name" value="INTEGRAL MEMBRANE PROTEIN-RELATED"/>
    <property type="match status" value="1"/>
</dbReference>
<dbReference type="GO" id="GO:0016020">
    <property type="term" value="C:membrane"/>
    <property type="evidence" value="ECO:0007669"/>
    <property type="project" value="UniProtKB-SubCell"/>
</dbReference>
<dbReference type="EMBL" id="KZ805432">
    <property type="protein sequence ID" value="PVH97624.1"/>
    <property type="molecule type" value="Genomic_DNA"/>
</dbReference>
<dbReference type="Proteomes" id="UP000244855">
    <property type="component" value="Unassembled WGS sequence"/>
</dbReference>
<keyword evidence="9" id="KW-1185">Reference proteome</keyword>
<reference evidence="8 9" key="1">
    <citation type="journal article" date="2018" name="Sci. Rep.">
        <title>Comparative genomics provides insights into the lifestyle and reveals functional heterogeneity of dark septate endophytic fungi.</title>
        <authorList>
            <person name="Knapp D.G."/>
            <person name="Nemeth J.B."/>
            <person name="Barry K."/>
            <person name="Hainaut M."/>
            <person name="Henrissat B."/>
            <person name="Johnson J."/>
            <person name="Kuo A."/>
            <person name="Lim J.H.P."/>
            <person name="Lipzen A."/>
            <person name="Nolan M."/>
            <person name="Ohm R.A."/>
            <person name="Tamas L."/>
            <person name="Grigoriev I.V."/>
            <person name="Spatafora J.W."/>
            <person name="Nagy L.G."/>
            <person name="Kovacs G.M."/>
        </authorList>
    </citation>
    <scope>NUCLEOTIDE SEQUENCE [LARGE SCALE GENOMIC DNA]</scope>
    <source>
        <strain evidence="8 9">DSE2036</strain>
    </source>
</reference>